<dbReference type="PANTHER" id="PTHR13847:SF289">
    <property type="entry name" value="GLYCINE OXIDASE"/>
    <property type="match status" value="1"/>
</dbReference>
<dbReference type="SUPFAM" id="SSF51971">
    <property type="entry name" value="Nucleotide-binding domain"/>
    <property type="match status" value="1"/>
</dbReference>
<dbReference type="Pfam" id="PF01266">
    <property type="entry name" value="DAO"/>
    <property type="match status" value="2"/>
</dbReference>
<dbReference type="Gene3D" id="3.30.9.10">
    <property type="entry name" value="D-Amino Acid Oxidase, subunit A, domain 2"/>
    <property type="match status" value="1"/>
</dbReference>
<feature type="domain" description="FAD dependent oxidoreductase" evidence="3">
    <location>
        <begin position="23"/>
        <end position="132"/>
    </location>
</feature>
<accession>A0ABZ0QM85</accession>
<evidence type="ECO:0000259" key="3">
    <source>
        <dbReference type="Pfam" id="PF01266"/>
    </source>
</evidence>
<organism evidence="4 5">
    <name type="scientific">Thermaerobacter composti</name>
    <dbReference type="NCBI Taxonomy" id="554949"/>
    <lineage>
        <taxon>Bacteria</taxon>
        <taxon>Bacillati</taxon>
        <taxon>Bacillota</taxon>
        <taxon>Clostridia</taxon>
        <taxon>Eubacteriales</taxon>
        <taxon>Clostridiales Family XVII. Incertae Sedis</taxon>
        <taxon>Thermaerobacter</taxon>
    </lineage>
</organism>
<gene>
    <name evidence="4" type="ORF">Q5761_09550</name>
</gene>
<dbReference type="SUPFAM" id="SSF54373">
    <property type="entry name" value="FAD-linked reductases, C-terminal domain"/>
    <property type="match status" value="1"/>
</dbReference>
<dbReference type="PANTHER" id="PTHR13847">
    <property type="entry name" value="SARCOSINE DEHYDROGENASE-RELATED"/>
    <property type="match status" value="1"/>
</dbReference>
<evidence type="ECO:0000256" key="2">
    <source>
        <dbReference type="SAM" id="MobiDB-lite"/>
    </source>
</evidence>
<dbReference type="Gene3D" id="3.50.50.60">
    <property type="entry name" value="FAD/NAD(P)-binding domain"/>
    <property type="match status" value="2"/>
</dbReference>
<reference evidence="4 5" key="1">
    <citation type="submission" date="2023-08" db="EMBL/GenBank/DDBJ databases">
        <title>Genome sequence of Thermaerobacter compostii strain Ins1, a spore-forming filamentous bacterium isolated from a deep geothermal reservoir.</title>
        <authorList>
            <person name="Bregnard D."/>
            <person name="Gonzalez D."/>
            <person name="Junier P."/>
        </authorList>
    </citation>
    <scope>NUCLEOTIDE SEQUENCE [LARGE SCALE GENOMIC DNA]</scope>
    <source>
        <strain evidence="4 5">Ins1</strain>
    </source>
</reference>
<keyword evidence="1" id="KW-0560">Oxidoreductase</keyword>
<dbReference type="InterPro" id="IPR006076">
    <property type="entry name" value="FAD-dep_OxRdtase"/>
</dbReference>
<feature type="compositionally biased region" description="Gly residues" evidence="2">
    <location>
        <begin position="148"/>
        <end position="161"/>
    </location>
</feature>
<keyword evidence="5" id="KW-1185">Reference proteome</keyword>
<feature type="domain" description="FAD dependent oxidoreductase" evidence="3">
    <location>
        <begin position="208"/>
        <end position="443"/>
    </location>
</feature>
<sequence length="485" mass="48636">MPSGTASPTPSPITDHGGSGPYDVAIAGAGVVGLAAAFELARHGARVVVVEADRPGSGASTVAAGMLAPGHEAHADPLLRELGLHSHRLWPSFAEAVERVSGLTTGYVGRGIAVLATDPGEADELAARASERAVPPPDRPAPSSQGAGTPGPGAGAPGTGASGPAIRRGGQTGLTPADPAPHRAGSGVELSDAGCGVEPSDGGFRDPVWLAREDLPAHLAVFPGACGALFFPEGGHVDPVATVRALAAALAASGVTLLPGTRVHGWRDEPAPGGRRLVAALTTAGEIRASWFVLAGGVYNATLAAQAGFSLPVVPVKGQILAVEPPASVAAFVRGQVPVFGGSVYLVPRRDGRLLIGATEEPEAGYDTGITLGAVGRLATAAQRLLPELAGARWLEARAGLRPGTPDKRPIIGRAPGFVNALVAAGHYRNGILLAPLTARIVAVLCAGKASGRSALPGGGEAVIPAHWLEALRPERFAQAPPTAS</sequence>
<protein>
    <submittedName>
        <fullName evidence="4">FAD-dependent oxidoreductase</fullName>
    </submittedName>
</protein>
<evidence type="ECO:0000256" key="1">
    <source>
        <dbReference type="ARBA" id="ARBA00023002"/>
    </source>
</evidence>
<dbReference type="Proteomes" id="UP001304683">
    <property type="component" value="Chromosome"/>
</dbReference>
<evidence type="ECO:0000313" key="5">
    <source>
        <dbReference type="Proteomes" id="UP001304683"/>
    </source>
</evidence>
<dbReference type="EMBL" id="CP132508">
    <property type="protein sequence ID" value="WPD18598.1"/>
    <property type="molecule type" value="Genomic_DNA"/>
</dbReference>
<feature type="region of interest" description="Disordered" evidence="2">
    <location>
        <begin position="123"/>
        <end position="198"/>
    </location>
</feature>
<proteinExistence type="predicted"/>
<dbReference type="InterPro" id="IPR036188">
    <property type="entry name" value="FAD/NAD-bd_sf"/>
</dbReference>
<dbReference type="RefSeq" id="WP_318750419.1">
    <property type="nucleotide sequence ID" value="NZ_CP132508.1"/>
</dbReference>
<evidence type="ECO:0000313" key="4">
    <source>
        <dbReference type="EMBL" id="WPD18598.1"/>
    </source>
</evidence>
<name>A0ABZ0QM85_9FIRM</name>